<evidence type="ECO:0000313" key="1">
    <source>
        <dbReference type="Proteomes" id="UP000050640"/>
    </source>
</evidence>
<proteinExistence type="predicted"/>
<evidence type="ECO:0000313" key="2">
    <source>
        <dbReference type="WBParaSite" id="EEL_0001058101-mRNA-1"/>
    </source>
</evidence>
<reference evidence="2" key="1">
    <citation type="submission" date="2017-02" db="UniProtKB">
        <authorList>
            <consortium name="WormBaseParasite"/>
        </authorList>
    </citation>
    <scope>IDENTIFICATION</scope>
</reference>
<keyword evidence="1" id="KW-1185">Reference proteome</keyword>
<dbReference type="WBParaSite" id="EEL_0001058101-mRNA-1">
    <property type="protein sequence ID" value="EEL_0001058101-mRNA-1"/>
    <property type="gene ID" value="EEL_0001058101"/>
</dbReference>
<sequence>MECGEIWVRQRNDSDDENGERFNMINSDDKWRQIRRNRQIFKEYYRRFGFIGWLRSKFDTTDRAKQADYLSSLHLNDYLTNFYFKYIYIFFI</sequence>
<protein>
    <submittedName>
        <fullName evidence="2">Uncharacterized protein</fullName>
    </submittedName>
</protein>
<dbReference type="Proteomes" id="UP000050640">
    <property type="component" value="Unplaced"/>
</dbReference>
<organism evidence="1 2">
    <name type="scientific">Elaeophora elaphi</name>
    <dbReference type="NCBI Taxonomy" id="1147741"/>
    <lineage>
        <taxon>Eukaryota</taxon>
        <taxon>Metazoa</taxon>
        <taxon>Ecdysozoa</taxon>
        <taxon>Nematoda</taxon>
        <taxon>Chromadorea</taxon>
        <taxon>Rhabditida</taxon>
        <taxon>Spirurina</taxon>
        <taxon>Spiruromorpha</taxon>
        <taxon>Filarioidea</taxon>
        <taxon>Onchocercidae</taxon>
        <taxon>Elaeophora</taxon>
    </lineage>
</organism>
<name>A0A0R3S709_9BILA</name>
<accession>A0A0R3S709</accession>
<dbReference type="AlphaFoldDB" id="A0A0R3S709"/>